<dbReference type="SMART" id="SM00490">
    <property type="entry name" value="HELICc"/>
    <property type="match status" value="1"/>
</dbReference>
<dbReference type="InterPro" id="IPR050079">
    <property type="entry name" value="DEAD_box_RNA_helicase"/>
</dbReference>
<dbReference type="CDD" id="cd00268">
    <property type="entry name" value="DEADc"/>
    <property type="match status" value="1"/>
</dbReference>
<sequence>MTKFSDLNLNPKVLKAIAEAGYETPTPIQAGAIPAALEGKDVLGIAQTGTGKTASFTLPMITALARGRARARMPRSLVLCPTRELAAQVAENFDTYAKHVKLTKALLIGGVSFKEQDALIDKGVDVLIATPGRLLDHFERGKLLLTGVQIMVVDEADRMLDMGFIPDIERIFSLTPFTRQTLFFSATMAPEIERITNTFLSAPARIEVARQATASETIEQGAIFVKPTRRDREGSEKRTVLRKLIDAEGDKCTNAIIFCNRKVDVDIVAKSLSKYGYDAAPIHGDLDQSQRTRTLDGFREGKLRLLIASDVAARGLDVPSVSHVFNYDVPSHAEDYVHRIGRTGRAGRDGKAFTIVVPKDEKYFDAVEKLIQKEIPRVENPLKSSAPEDLAAPADSRAEPAKPERRSRPAKPDARRSETRSEPREDKPRDDRGRNARRGNDTVIGMGDHMPDFIARSFEERMAS</sequence>
<evidence type="ECO:0000256" key="4">
    <source>
        <dbReference type="ARBA" id="ARBA00022840"/>
    </source>
</evidence>
<dbReference type="InterPro" id="IPR014014">
    <property type="entry name" value="RNA_helicase_DEAD_Q_motif"/>
</dbReference>
<gene>
    <name evidence="12" type="ORF">VK792_02060</name>
</gene>
<dbReference type="InterPro" id="IPR000629">
    <property type="entry name" value="RNA-helicase_DEAD-box_CS"/>
</dbReference>
<protein>
    <submittedName>
        <fullName evidence="12">DEAD/DEAH box helicase</fullName>
        <ecNumber evidence="12">3.6.4.-</ecNumber>
    </submittedName>
</protein>
<evidence type="ECO:0000259" key="11">
    <source>
        <dbReference type="PROSITE" id="PS51195"/>
    </source>
</evidence>
<dbReference type="GO" id="GO:0004386">
    <property type="term" value="F:helicase activity"/>
    <property type="evidence" value="ECO:0007669"/>
    <property type="project" value="UniProtKB-KW"/>
</dbReference>
<feature type="domain" description="Helicase C-terminal" evidence="10">
    <location>
        <begin position="244"/>
        <end position="386"/>
    </location>
</feature>
<evidence type="ECO:0000256" key="1">
    <source>
        <dbReference type="ARBA" id="ARBA00022741"/>
    </source>
</evidence>
<dbReference type="CDD" id="cd18787">
    <property type="entry name" value="SF2_C_DEAD"/>
    <property type="match status" value="1"/>
</dbReference>
<dbReference type="PROSITE" id="PS00039">
    <property type="entry name" value="DEAD_ATP_HELICASE"/>
    <property type="match status" value="1"/>
</dbReference>
<dbReference type="PANTHER" id="PTHR47959:SF13">
    <property type="entry name" value="ATP-DEPENDENT RNA HELICASE RHLE"/>
    <property type="match status" value="1"/>
</dbReference>
<feature type="short sequence motif" description="Q motif" evidence="6">
    <location>
        <begin position="2"/>
        <end position="30"/>
    </location>
</feature>
<proteinExistence type="inferred from homology"/>
<reference evidence="12 13" key="1">
    <citation type="submission" date="2024-01" db="EMBL/GenBank/DDBJ databases">
        <title>Mesobacterium rodlantinim sp. nov., isolated from shallow sea hydrothermal systems off Kueishantao Island.</title>
        <authorList>
            <person name="Su Z."/>
            <person name="Tang K."/>
        </authorList>
    </citation>
    <scope>NUCLEOTIDE SEQUENCE [LARGE SCALE GENOMIC DNA]</scope>
    <source>
        <strain evidence="12 13">TK19101</strain>
    </source>
</reference>
<dbReference type="PROSITE" id="PS51192">
    <property type="entry name" value="HELICASE_ATP_BIND_1"/>
    <property type="match status" value="1"/>
</dbReference>
<dbReference type="SMART" id="SM00487">
    <property type="entry name" value="DEXDc"/>
    <property type="match status" value="1"/>
</dbReference>
<feature type="domain" description="DEAD-box RNA helicase Q" evidence="11">
    <location>
        <begin position="2"/>
        <end position="30"/>
    </location>
</feature>
<feature type="domain" description="Helicase ATP-binding" evidence="9">
    <location>
        <begin position="33"/>
        <end position="206"/>
    </location>
</feature>
<keyword evidence="13" id="KW-1185">Reference proteome</keyword>
<dbReference type="InterPro" id="IPR044742">
    <property type="entry name" value="DEAD/DEAH_RhlB"/>
</dbReference>
<evidence type="ECO:0000259" key="9">
    <source>
        <dbReference type="PROSITE" id="PS51192"/>
    </source>
</evidence>
<dbReference type="EC" id="3.6.4.-" evidence="12"/>
<dbReference type="Pfam" id="PF00270">
    <property type="entry name" value="DEAD"/>
    <property type="match status" value="1"/>
</dbReference>
<dbReference type="InterPro" id="IPR011545">
    <property type="entry name" value="DEAD/DEAH_box_helicase_dom"/>
</dbReference>
<evidence type="ECO:0000256" key="3">
    <source>
        <dbReference type="ARBA" id="ARBA00022806"/>
    </source>
</evidence>
<dbReference type="EMBL" id="JAYLLH010000002">
    <property type="protein sequence ID" value="MEC3860058.1"/>
    <property type="molecule type" value="Genomic_DNA"/>
</dbReference>
<evidence type="ECO:0000256" key="2">
    <source>
        <dbReference type="ARBA" id="ARBA00022801"/>
    </source>
</evidence>
<feature type="region of interest" description="Disordered" evidence="8">
    <location>
        <begin position="378"/>
        <end position="464"/>
    </location>
</feature>
<dbReference type="InterPro" id="IPR001650">
    <property type="entry name" value="Helicase_C-like"/>
</dbReference>
<dbReference type="Gene3D" id="3.40.50.300">
    <property type="entry name" value="P-loop containing nucleotide triphosphate hydrolases"/>
    <property type="match status" value="2"/>
</dbReference>
<dbReference type="PROSITE" id="PS51194">
    <property type="entry name" value="HELICASE_CTER"/>
    <property type="match status" value="1"/>
</dbReference>
<keyword evidence="3 7" id="KW-0347">Helicase</keyword>
<evidence type="ECO:0000256" key="5">
    <source>
        <dbReference type="ARBA" id="ARBA00038437"/>
    </source>
</evidence>
<dbReference type="InterPro" id="IPR014001">
    <property type="entry name" value="Helicase_ATP-bd"/>
</dbReference>
<organism evidence="12 13">
    <name type="scientific">Mesobacterium hydrothermale</name>
    <dbReference type="NCBI Taxonomy" id="3111907"/>
    <lineage>
        <taxon>Bacteria</taxon>
        <taxon>Pseudomonadati</taxon>
        <taxon>Pseudomonadota</taxon>
        <taxon>Alphaproteobacteria</taxon>
        <taxon>Rhodobacterales</taxon>
        <taxon>Roseobacteraceae</taxon>
        <taxon>Mesobacterium</taxon>
    </lineage>
</organism>
<feature type="compositionally biased region" description="Basic and acidic residues" evidence="8">
    <location>
        <begin position="396"/>
        <end position="440"/>
    </location>
</feature>
<dbReference type="InterPro" id="IPR027417">
    <property type="entry name" value="P-loop_NTPase"/>
</dbReference>
<evidence type="ECO:0000313" key="12">
    <source>
        <dbReference type="EMBL" id="MEC3860058.1"/>
    </source>
</evidence>
<keyword evidence="4 7" id="KW-0067">ATP-binding</keyword>
<dbReference type="Pfam" id="PF00271">
    <property type="entry name" value="Helicase_C"/>
    <property type="match status" value="1"/>
</dbReference>
<comment type="similarity">
    <text evidence="5 7">Belongs to the DEAD box helicase family.</text>
</comment>
<evidence type="ECO:0000256" key="8">
    <source>
        <dbReference type="SAM" id="MobiDB-lite"/>
    </source>
</evidence>
<name>A0ABU6HC62_9RHOB</name>
<evidence type="ECO:0000313" key="13">
    <source>
        <dbReference type="Proteomes" id="UP001348149"/>
    </source>
</evidence>
<dbReference type="SUPFAM" id="SSF52540">
    <property type="entry name" value="P-loop containing nucleoside triphosphate hydrolases"/>
    <property type="match status" value="2"/>
</dbReference>
<keyword evidence="1 7" id="KW-0547">Nucleotide-binding</keyword>
<dbReference type="RefSeq" id="WP_326295685.1">
    <property type="nucleotide sequence ID" value="NZ_JAYLLH010000002.1"/>
</dbReference>
<comment type="caution">
    <text evidence="12">The sequence shown here is derived from an EMBL/GenBank/DDBJ whole genome shotgun (WGS) entry which is preliminary data.</text>
</comment>
<evidence type="ECO:0000256" key="6">
    <source>
        <dbReference type="PROSITE-ProRule" id="PRU00552"/>
    </source>
</evidence>
<dbReference type="PROSITE" id="PS51195">
    <property type="entry name" value="Q_MOTIF"/>
    <property type="match status" value="1"/>
</dbReference>
<evidence type="ECO:0000256" key="7">
    <source>
        <dbReference type="RuleBase" id="RU000492"/>
    </source>
</evidence>
<dbReference type="GO" id="GO:0016787">
    <property type="term" value="F:hydrolase activity"/>
    <property type="evidence" value="ECO:0007669"/>
    <property type="project" value="UniProtKB-KW"/>
</dbReference>
<accession>A0ABU6HC62</accession>
<dbReference type="PANTHER" id="PTHR47959">
    <property type="entry name" value="ATP-DEPENDENT RNA HELICASE RHLE-RELATED"/>
    <property type="match status" value="1"/>
</dbReference>
<keyword evidence="2 7" id="KW-0378">Hydrolase</keyword>
<evidence type="ECO:0000259" key="10">
    <source>
        <dbReference type="PROSITE" id="PS51194"/>
    </source>
</evidence>
<dbReference type="Proteomes" id="UP001348149">
    <property type="component" value="Unassembled WGS sequence"/>
</dbReference>